<dbReference type="KEGG" id="bmic:BMR1_02g03005"/>
<dbReference type="AlphaFoldDB" id="A0A1R4AAQ8"/>
<keyword evidence="2" id="KW-1185">Reference proteome</keyword>
<evidence type="ECO:0000313" key="2">
    <source>
        <dbReference type="Proteomes" id="UP000002899"/>
    </source>
</evidence>
<dbReference type="Gene3D" id="1.10.472.10">
    <property type="entry name" value="Cyclin-like"/>
    <property type="match status" value="1"/>
</dbReference>
<reference evidence="1 2" key="1">
    <citation type="journal article" date="2012" name="Nucleic Acids Res.">
        <title>Sequencing of the smallest Apicomplexan genome from the human pathogen Babesia microti.</title>
        <authorList>
            <person name="Cornillot E."/>
            <person name="Hadj-Kaddour K."/>
            <person name="Dassouli A."/>
            <person name="Noel B."/>
            <person name="Ranwez V."/>
            <person name="Vacherie B."/>
            <person name="Augagneur Y."/>
            <person name="Bres V."/>
            <person name="Duclos A."/>
            <person name="Randazzo S."/>
            <person name="Carcy B."/>
            <person name="Debierre-Grockiego F."/>
            <person name="Delbecq S."/>
            <person name="Moubri-Menage K."/>
            <person name="Shams-Eldin H."/>
            <person name="Usmani-Brown S."/>
            <person name="Bringaud F."/>
            <person name="Wincker P."/>
            <person name="Vivares C.P."/>
            <person name="Schwarz R.T."/>
            <person name="Schetters T.P."/>
            <person name="Krause P.J."/>
            <person name="Gorenflot A."/>
            <person name="Berry V."/>
            <person name="Barbe V."/>
            <person name="Ben Mamoun C."/>
        </authorList>
    </citation>
    <scope>NUCLEOTIDE SEQUENCE [LARGE SCALE GENOMIC DNA]</scope>
    <source>
        <strain evidence="1 2">RI</strain>
    </source>
</reference>
<accession>A0A1R4AAQ8</accession>
<sequence length="304" mass="35463">MIDFSSFSHLSKWIFKQESEIESIRSGVRDKALGLISNIVGPDHVPCLEDEKWMISYFAYQLTRISKAKYVKHVVLESALAIFNRFYIKRSALEYDPRYVIFTCLSLALKAEDCWKAFTVRDLLGDLPELDPEKVFELEPKVCDGIDFSLFIFHSRDSIYWLKQECGRYLGPNFGSDTNTESFNITKEIAIAAQFDCIYMYECPEILLLYTPAQIALAAFYQQCSVQYATVLSVDQFMQRRIFNNDTERWESAKIIICKIQTAYDSYKPYRKEIMSKEGRDRTDAILERFVAIYEKTKCNMNVD</sequence>
<dbReference type="VEuPathDB" id="PiroplasmaDB:BMR1_02g03005"/>
<dbReference type="RefSeq" id="XP_021338263.1">
    <property type="nucleotide sequence ID" value="XM_021481644.1"/>
</dbReference>
<dbReference type="InterPro" id="IPR036915">
    <property type="entry name" value="Cyclin-like_sf"/>
</dbReference>
<organism evidence="1 2">
    <name type="scientific">Babesia microti (strain RI)</name>
    <dbReference type="NCBI Taxonomy" id="1133968"/>
    <lineage>
        <taxon>Eukaryota</taxon>
        <taxon>Sar</taxon>
        <taxon>Alveolata</taxon>
        <taxon>Apicomplexa</taxon>
        <taxon>Aconoidasida</taxon>
        <taxon>Piroplasmida</taxon>
        <taxon>Babesiidae</taxon>
        <taxon>Babesia</taxon>
    </lineage>
</organism>
<reference evidence="1 2" key="2">
    <citation type="journal article" date="2013" name="PLoS ONE">
        <title>Whole genome mapping and re-organization of the nuclear and mitochondrial genomes of Babesia microti isolates.</title>
        <authorList>
            <person name="Cornillot E."/>
            <person name="Dassouli A."/>
            <person name="Garg A."/>
            <person name="Pachikara N."/>
            <person name="Randazzo S."/>
            <person name="Depoix D."/>
            <person name="Carcy B."/>
            <person name="Delbecq S."/>
            <person name="Frutos R."/>
            <person name="Silva J.C."/>
            <person name="Sutton R."/>
            <person name="Krause P.J."/>
            <person name="Mamoun C.B."/>
        </authorList>
    </citation>
    <scope>NUCLEOTIDE SEQUENCE [LARGE SCALE GENOMIC DNA]</scope>
    <source>
        <strain evidence="1 2">RI</strain>
    </source>
</reference>
<dbReference type="CDD" id="cd20524">
    <property type="entry name" value="CYCLIN_CCNH_rpt1"/>
    <property type="match status" value="1"/>
</dbReference>
<dbReference type="Proteomes" id="UP000002899">
    <property type="component" value="Chromosome II"/>
</dbReference>
<dbReference type="SUPFAM" id="SSF47954">
    <property type="entry name" value="Cyclin-like"/>
    <property type="match status" value="2"/>
</dbReference>
<name>A0A1R4AAQ8_BABMR</name>
<dbReference type="EMBL" id="FO082872">
    <property type="protein sequence ID" value="SJK86067.1"/>
    <property type="molecule type" value="Genomic_DNA"/>
</dbReference>
<reference evidence="1 2" key="3">
    <citation type="journal article" date="2016" name="Sci. Rep.">
        <title>Genome-wide diversity and gene expression profiling of Babesia microti isolates identify polymorphic genes that mediate host-pathogen interactions.</title>
        <authorList>
            <person name="Silva J.C."/>
            <person name="Cornillot E."/>
            <person name="McCracken C."/>
            <person name="Usmani-Brown S."/>
            <person name="Dwivedi A."/>
            <person name="Ifeonu O.O."/>
            <person name="Crabtree J."/>
            <person name="Gotia H.T."/>
            <person name="Virji A.Z."/>
            <person name="Reynes C."/>
            <person name="Colinge J."/>
            <person name="Kumar V."/>
            <person name="Lawres L."/>
            <person name="Pazzi J.E."/>
            <person name="Pablo J.V."/>
            <person name="Hung C."/>
            <person name="Brancato J."/>
            <person name="Kumari P."/>
            <person name="Orvis J."/>
            <person name="Tretina K."/>
            <person name="Chibucos M."/>
            <person name="Ott S."/>
            <person name="Sadzewicz L."/>
            <person name="Sengamalay N."/>
            <person name="Shetty A.C."/>
            <person name="Su Q."/>
            <person name="Tallon L."/>
            <person name="Fraser C.M."/>
            <person name="Frutos R."/>
            <person name="Molina D.M."/>
            <person name="Krause P.J."/>
            <person name="Ben Mamoun C."/>
        </authorList>
    </citation>
    <scope>NUCLEOTIDE SEQUENCE [LARGE SCALE GENOMIC DNA]</scope>
    <source>
        <strain evidence="1 2">RI</strain>
    </source>
</reference>
<dbReference type="OrthoDB" id="340962at2759"/>
<protein>
    <submittedName>
        <fullName evidence="1">Cyclin H</fullName>
    </submittedName>
</protein>
<evidence type="ECO:0000313" key="1">
    <source>
        <dbReference type="EMBL" id="SJK86067.1"/>
    </source>
</evidence>
<proteinExistence type="predicted"/>
<gene>
    <name evidence="1" type="ORF">BMR1_02g03005</name>
</gene>
<dbReference type="GeneID" id="24424382"/>